<gene>
    <name evidence="2" type="ORF">HPLM_LOCUS16168</name>
</gene>
<organism evidence="4">
    <name type="scientific">Haemonchus placei</name>
    <name type="common">Barber's pole worm</name>
    <dbReference type="NCBI Taxonomy" id="6290"/>
    <lineage>
        <taxon>Eukaryota</taxon>
        <taxon>Metazoa</taxon>
        <taxon>Ecdysozoa</taxon>
        <taxon>Nematoda</taxon>
        <taxon>Chromadorea</taxon>
        <taxon>Rhabditida</taxon>
        <taxon>Rhabditina</taxon>
        <taxon>Rhabditomorpha</taxon>
        <taxon>Strongyloidea</taxon>
        <taxon>Trichostrongylidae</taxon>
        <taxon>Haemonchus</taxon>
    </lineage>
</organism>
<dbReference type="OrthoDB" id="5820658at2759"/>
<reference evidence="4" key="1">
    <citation type="submission" date="2017-02" db="UniProtKB">
        <authorList>
            <consortium name="WormBaseParasite"/>
        </authorList>
    </citation>
    <scope>IDENTIFICATION</scope>
</reference>
<evidence type="ECO:0000313" key="2">
    <source>
        <dbReference type="EMBL" id="VDO59033.1"/>
    </source>
</evidence>
<evidence type="ECO:0000313" key="3">
    <source>
        <dbReference type="Proteomes" id="UP000268014"/>
    </source>
</evidence>
<name>A0A0N4WWN6_HAEPC</name>
<keyword evidence="3" id="KW-1185">Reference proteome</keyword>
<reference evidence="2 3" key="2">
    <citation type="submission" date="2018-11" db="EMBL/GenBank/DDBJ databases">
        <authorList>
            <consortium name="Pathogen Informatics"/>
        </authorList>
    </citation>
    <scope>NUCLEOTIDE SEQUENCE [LARGE SCALE GENOMIC DNA]</scope>
    <source>
        <strain evidence="2 3">MHpl1</strain>
    </source>
</reference>
<dbReference type="Proteomes" id="UP000268014">
    <property type="component" value="Unassembled WGS sequence"/>
</dbReference>
<protein>
    <submittedName>
        <fullName evidence="4">7TM_GPCR_Srx domain-containing protein</fullName>
    </submittedName>
</protein>
<dbReference type="InterPro" id="IPR019426">
    <property type="entry name" value="7TM_GPCR_serpentine_rcpt_Srv"/>
</dbReference>
<sequence length="182" mass="20662">MYLRCFDQLVHVFLHMNRYPIWTKFAVVTQEVIMNTQATTVVMELGVRLMTMCLPSNHITKVVDHLPAWKLLVAQVALPLIIAAPFYCISNFQYGVKGTNVPVLLSAHDVYYDASTFIIGLVYGVAAVVLCLCGYVYMFDTIRRKGARVEFKILLHGVCLVMALIAVIFSRFCQRFQFGEVQ</sequence>
<accession>A0A0N4WWN6</accession>
<keyword evidence="1" id="KW-0812">Transmembrane</keyword>
<dbReference type="AlphaFoldDB" id="A0A0N4WWN6"/>
<feature type="transmembrane region" description="Helical" evidence="1">
    <location>
        <begin position="151"/>
        <end position="172"/>
    </location>
</feature>
<evidence type="ECO:0000313" key="4">
    <source>
        <dbReference type="WBParaSite" id="HPLM_0001617601-mRNA-1"/>
    </source>
</evidence>
<evidence type="ECO:0000256" key="1">
    <source>
        <dbReference type="SAM" id="Phobius"/>
    </source>
</evidence>
<dbReference type="EMBL" id="UZAF01019304">
    <property type="protein sequence ID" value="VDO59033.1"/>
    <property type="molecule type" value="Genomic_DNA"/>
</dbReference>
<dbReference type="Pfam" id="PF10323">
    <property type="entry name" value="7TM_GPCR_Srv"/>
    <property type="match status" value="1"/>
</dbReference>
<feature type="transmembrane region" description="Helical" evidence="1">
    <location>
        <begin position="114"/>
        <end position="139"/>
    </location>
</feature>
<feature type="transmembrane region" description="Helical" evidence="1">
    <location>
        <begin position="71"/>
        <end position="94"/>
    </location>
</feature>
<dbReference type="WBParaSite" id="HPLM_0001617601-mRNA-1">
    <property type="protein sequence ID" value="HPLM_0001617601-mRNA-1"/>
    <property type="gene ID" value="HPLM_0001617601"/>
</dbReference>
<keyword evidence="1" id="KW-0472">Membrane</keyword>
<keyword evidence="1" id="KW-1133">Transmembrane helix</keyword>
<proteinExistence type="predicted"/>